<accession>A0ACC1LY46</accession>
<organism evidence="1 2">
    <name type="scientific">Coemansia aciculifera</name>
    <dbReference type="NCBI Taxonomy" id="417176"/>
    <lineage>
        <taxon>Eukaryota</taxon>
        <taxon>Fungi</taxon>
        <taxon>Fungi incertae sedis</taxon>
        <taxon>Zoopagomycota</taxon>
        <taxon>Kickxellomycotina</taxon>
        <taxon>Kickxellomycetes</taxon>
        <taxon>Kickxellales</taxon>
        <taxon>Kickxellaceae</taxon>
        <taxon>Coemansia</taxon>
    </lineage>
</organism>
<dbReference type="Proteomes" id="UP001139981">
    <property type="component" value="Unassembled WGS sequence"/>
</dbReference>
<feature type="non-terminal residue" evidence="1">
    <location>
        <position position="129"/>
    </location>
</feature>
<sequence length="129" mass="13533">MSRIGDGGRTSDLIRRFESLALERNTSATTVADGGAPKPSVKPPMLSKRTPVANDGIWPKQDAQMHSDSLGTPTTATPSSRMQPSEQISAPASKPAPKPAPKPVTFAPENPPLANYSTSPTQDLLGVSN</sequence>
<gene>
    <name evidence="1" type="ORF">IWW38_004912</name>
</gene>
<protein>
    <submittedName>
        <fullName evidence="1">Uncharacterized protein</fullName>
    </submittedName>
</protein>
<evidence type="ECO:0000313" key="2">
    <source>
        <dbReference type="Proteomes" id="UP001139981"/>
    </source>
</evidence>
<name>A0ACC1LY46_9FUNG</name>
<dbReference type="EMBL" id="JANBVB010002009">
    <property type="protein sequence ID" value="KAJ2888578.1"/>
    <property type="molecule type" value="Genomic_DNA"/>
</dbReference>
<comment type="caution">
    <text evidence="1">The sequence shown here is derived from an EMBL/GenBank/DDBJ whole genome shotgun (WGS) entry which is preliminary data.</text>
</comment>
<proteinExistence type="predicted"/>
<reference evidence="1" key="1">
    <citation type="submission" date="2022-07" db="EMBL/GenBank/DDBJ databases">
        <title>Phylogenomic reconstructions and comparative analyses of Kickxellomycotina fungi.</title>
        <authorList>
            <person name="Reynolds N.K."/>
            <person name="Stajich J.E."/>
            <person name="Barry K."/>
            <person name="Grigoriev I.V."/>
            <person name="Crous P."/>
            <person name="Smith M.E."/>
        </authorList>
    </citation>
    <scope>NUCLEOTIDE SEQUENCE</scope>
    <source>
        <strain evidence="1">CBS 190363</strain>
    </source>
</reference>
<keyword evidence="2" id="KW-1185">Reference proteome</keyword>
<evidence type="ECO:0000313" key="1">
    <source>
        <dbReference type="EMBL" id="KAJ2888578.1"/>
    </source>
</evidence>